<dbReference type="EMBL" id="DSZN01000077">
    <property type="protein sequence ID" value="HGQ85593.1"/>
    <property type="molecule type" value="Genomic_DNA"/>
</dbReference>
<comment type="caution">
    <text evidence="2">The sequence shown here is derived from an EMBL/GenBank/DDBJ whole genome shotgun (WGS) entry which is preliminary data.</text>
</comment>
<evidence type="ECO:0000313" key="2">
    <source>
        <dbReference type="EMBL" id="HGQ85593.1"/>
    </source>
</evidence>
<reference evidence="2" key="1">
    <citation type="journal article" date="2020" name="mSystems">
        <title>Genome- and Community-Level Interaction Insights into Carbon Utilization and Element Cycling Functions of Hydrothermarchaeota in Hydrothermal Sediment.</title>
        <authorList>
            <person name="Zhou Z."/>
            <person name="Liu Y."/>
            <person name="Xu W."/>
            <person name="Pan J."/>
            <person name="Luo Z.H."/>
            <person name="Li M."/>
        </authorList>
    </citation>
    <scope>NUCLEOTIDE SEQUENCE [LARGE SCALE GENOMIC DNA]</scope>
    <source>
        <strain evidence="2">SpSt-6</strain>
    </source>
</reference>
<feature type="domain" description="RNA polymerase sigma-70 region 3" evidence="1">
    <location>
        <begin position="9"/>
        <end position="86"/>
    </location>
</feature>
<dbReference type="InterPro" id="IPR036388">
    <property type="entry name" value="WH-like_DNA-bd_sf"/>
</dbReference>
<sequence>MRVPVHIIETIYKISKIISTKFYQEYGRDPTLDELAKETGHSIEKLNYIFKVMKQPISLETTVGEDEDATLRDFIEDQNTIKPDEATFNTALSEKIRELFKNPLPKRRENY</sequence>
<dbReference type="Pfam" id="PF04539">
    <property type="entry name" value="Sigma70_r3"/>
    <property type="match status" value="1"/>
</dbReference>
<organism evidence="2">
    <name type="scientific">Thermodesulfobacterium geofontis</name>
    <dbReference type="NCBI Taxonomy" id="1295609"/>
    <lineage>
        <taxon>Bacteria</taxon>
        <taxon>Pseudomonadati</taxon>
        <taxon>Thermodesulfobacteriota</taxon>
        <taxon>Thermodesulfobacteria</taxon>
        <taxon>Thermodesulfobacteriales</taxon>
        <taxon>Thermodesulfobacteriaceae</taxon>
        <taxon>Thermodesulfobacterium</taxon>
    </lineage>
</organism>
<dbReference type="PANTHER" id="PTHR30603">
    <property type="entry name" value="RNA POLYMERASE SIGMA FACTOR RPO"/>
    <property type="match status" value="1"/>
</dbReference>
<protein>
    <recommendedName>
        <fullName evidence="1">RNA polymerase sigma-70 region 3 domain-containing protein</fullName>
    </recommendedName>
</protein>
<proteinExistence type="predicted"/>
<dbReference type="InterPro" id="IPR013324">
    <property type="entry name" value="RNA_pol_sigma_r3/r4-like"/>
</dbReference>
<dbReference type="InterPro" id="IPR050239">
    <property type="entry name" value="Sigma-70_RNA_pol_init_factors"/>
</dbReference>
<dbReference type="Gene3D" id="1.10.10.10">
    <property type="entry name" value="Winged helix-like DNA-binding domain superfamily/Winged helix DNA-binding domain"/>
    <property type="match status" value="1"/>
</dbReference>
<dbReference type="SUPFAM" id="SSF88659">
    <property type="entry name" value="Sigma3 and sigma4 domains of RNA polymerase sigma factors"/>
    <property type="match status" value="1"/>
</dbReference>
<name>A0A7C4JQP1_9BACT</name>
<dbReference type="GO" id="GO:0003700">
    <property type="term" value="F:DNA-binding transcription factor activity"/>
    <property type="evidence" value="ECO:0007669"/>
    <property type="project" value="InterPro"/>
</dbReference>
<gene>
    <name evidence="2" type="ORF">ENT66_04460</name>
</gene>
<evidence type="ECO:0000259" key="1">
    <source>
        <dbReference type="Pfam" id="PF04539"/>
    </source>
</evidence>
<dbReference type="InterPro" id="IPR007624">
    <property type="entry name" value="RNA_pol_sigma70_r3"/>
</dbReference>
<accession>A0A7C4JQP1</accession>
<dbReference type="GO" id="GO:0006352">
    <property type="term" value="P:DNA-templated transcription initiation"/>
    <property type="evidence" value="ECO:0007669"/>
    <property type="project" value="InterPro"/>
</dbReference>
<dbReference type="AlphaFoldDB" id="A0A7C4JQP1"/>
<dbReference type="PANTHER" id="PTHR30603:SF60">
    <property type="entry name" value="RNA POLYMERASE SIGMA FACTOR RPOD"/>
    <property type="match status" value="1"/>
</dbReference>